<evidence type="ECO:0000256" key="2">
    <source>
        <dbReference type="ARBA" id="ARBA00023125"/>
    </source>
</evidence>
<dbReference type="SUPFAM" id="SSF46785">
    <property type="entry name" value="Winged helix' DNA-binding domain"/>
    <property type="match status" value="1"/>
</dbReference>
<evidence type="ECO:0000256" key="1">
    <source>
        <dbReference type="ARBA" id="ARBA00023015"/>
    </source>
</evidence>
<organism evidence="5 6">
    <name type="scientific">Orlajensenia leifsoniae</name>
    <dbReference type="NCBI Taxonomy" id="2561933"/>
    <lineage>
        <taxon>Bacteria</taxon>
        <taxon>Bacillati</taxon>
        <taxon>Actinomycetota</taxon>
        <taxon>Actinomycetes</taxon>
        <taxon>Micrococcales</taxon>
        <taxon>Microbacteriaceae</taxon>
        <taxon>Orlajensenia</taxon>
    </lineage>
</organism>
<dbReference type="InterPro" id="IPR036388">
    <property type="entry name" value="WH-like_DNA-bd_sf"/>
</dbReference>
<keyword evidence="6" id="KW-1185">Reference proteome</keyword>
<dbReference type="EMBL" id="SPQZ01000004">
    <property type="protein sequence ID" value="TFV96890.1"/>
    <property type="molecule type" value="Genomic_DNA"/>
</dbReference>
<evidence type="ECO:0000313" key="6">
    <source>
        <dbReference type="Proteomes" id="UP000298127"/>
    </source>
</evidence>
<comment type="caution">
    <text evidence="5">The sequence shown here is derived from an EMBL/GenBank/DDBJ whole genome shotgun (WGS) entry which is preliminary data.</text>
</comment>
<gene>
    <name evidence="5" type="ORF">E4M00_12555</name>
</gene>
<feature type="domain" description="HTH gntR-type" evidence="4">
    <location>
        <begin position="11"/>
        <end position="79"/>
    </location>
</feature>
<dbReference type="GO" id="GO:0003700">
    <property type="term" value="F:DNA-binding transcription factor activity"/>
    <property type="evidence" value="ECO:0007669"/>
    <property type="project" value="InterPro"/>
</dbReference>
<keyword evidence="3" id="KW-0804">Transcription</keyword>
<name>A0A4Y9QXQ3_9MICO</name>
<dbReference type="PANTHER" id="PTHR38445:SF7">
    <property type="entry name" value="GNTR-FAMILY TRANSCRIPTIONAL REGULATOR"/>
    <property type="match status" value="1"/>
</dbReference>
<dbReference type="GO" id="GO:0003677">
    <property type="term" value="F:DNA binding"/>
    <property type="evidence" value="ECO:0007669"/>
    <property type="project" value="UniProtKB-KW"/>
</dbReference>
<dbReference type="CDD" id="cd07377">
    <property type="entry name" value="WHTH_GntR"/>
    <property type="match status" value="1"/>
</dbReference>
<keyword evidence="1" id="KW-0805">Transcription regulation</keyword>
<dbReference type="Pfam" id="PF00392">
    <property type="entry name" value="GntR"/>
    <property type="match status" value="1"/>
</dbReference>
<reference evidence="5 6" key="1">
    <citation type="journal article" date="2018" name="J. Microbiol.">
        <title>Leifsonia flava sp. nov., a novel actinobacterium isolated from the rhizosphere of Aquilegia viridiflora.</title>
        <authorList>
            <person name="Cai Y."/>
            <person name="Tao W.Z."/>
            <person name="Ma Y.J."/>
            <person name="Cheng J."/>
            <person name="Zhang M.Y."/>
            <person name="Zhang Y.X."/>
        </authorList>
    </citation>
    <scope>NUCLEOTIDE SEQUENCE [LARGE SCALE GENOMIC DNA]</scope>
    <source>
        <strain evidence="5 6">SYP-B2174</strain>
    </source>
</reference>
<keyword evidence="2" id="KW-0238">DNA-binding</keyword>
<dbReference type="AlphaFoldDB" id="A0A4Y9QXQ3"/>
<dbReference type="PROSITE" id="PS50949">
    <property type="entry name" value="HTH_GNTR"/>
    <property type="match status" value="1"/>
</dbReference>
<sequence>MIIRIDPASAVPLFEQIVRAVRSEILGARLAAGDRLPSARELATSLDINLHTVLRAYQELREEGLIELRRGRGAVVIGGPDLGVVQRIIAELGSEARSRGLASDTVIALVREELSR</sequence>
<dbReference type="PANTHER" id="PTHR38445">
    <property type="entry name" value="HTH-TYPE TRANSCRIPTIONAL REPRESSOR YTRA"/>
    <property type="match status" value="1"/>
</dbReference>
<dbReference type="Proteomes" id="UP000298127">
    <property type="component" value="Unassembled WGS sequence"/>
</dbReference>
<accession>A0A4Y9QXQ3</accession>
<protein>
    <submittedName>
        <fullName evidence="5">GntR family transcriptional regulator</fullName>
    </submittedName>
</protein>
<dbReference type="SMART" id="SM00345">
    <property type="entry name" value="HTH_GNTR"/>
    <property type="match status" value="1"/>
</dbReference>
<proteinExistence type="predicted"/>
<dbReference type="Gene3D" id="1.10.10.10">
    <property type="entry name" value="Winged helix-like DNA-binding domain superfamily/Winged helix DNA-binding domain"/>
    <property type="match status" value="1"/>
</dbReference>
<evidence type="ECO:0000313" key="5">
    <source>
        <dbReference type="EMBL" id="TFV96890.1"/>
    </source>
</evidence>
<evidence type="ECO:0000259" key="4">
    <source>
        <dbReference type="PROSITE" id="PS50949"/>
    </source>
</evidence>
<dbReference type="InterPro" id="IPR036390">
    <property type="entry name" value="WH_DNA-bd_sf"/>
</dbReference>
<dbReference type="RefSeq" id="WP_135120848.1">
    <property type="nucleotide sequence ID" value="NZ_SPQZ01000004.1"/>
</dbReference>
<dbReference type="InterPro" id="IPR000524">
    <property type="entry name" value="Tscrpt_reg_HTH_GntR"/>
</dbReference>
<evidence type="ECO:0000256" key="3">
    <source>
        <dbReference type="ARBA" id="ARBA00023163"/>
    </source>
</evidence>